<accession>A0ABY4CG31</accession>
<protein>
    <submittedName>
        <fullName evidence="3">Polysaccharide biosynthesis protein</fullName>
    </submittedName>
</protein>
<gene>
    <name evidence="3" type="ORF">LSG31_13650</name>
</gene>
<dbReference type="SUPFAM" id="SSF51735">
    <property type="entry name" value="NAD(P)-binding Rossmann-fold domains"/>
    <property type="match status" value="2"/>
</dbReference>
<dbReference type="InterPro" id="IPR051203">
    <property type="entry name" value="Polysaccharide_Synthase-Rel"/>
</dbReference>
<comment type="similarity">
    <text evidence="1">Belongs to the polysaccharide synthase family.</text>
</comment>
<dbReference type="Gene3D" id="3.40.50.720">
    <property type="entry name" value="NAD(P)-binding Rossmann-like Domain"/>
    <property type="match status" value="2"/>
</dbReference>
<dbReference type="Pfam" id="PF13727">
    <property type="entry name" value="CoA_binding_3"/>
    <property type="match status" value="1"/>
</dbReference>
<dbReference type="Proteomes" id="UP000830167">
    <property type="component" value="Chromosome"/>
</dbReference>
<dbReference type="CDD" id="cd05237">
    <property type="entry name" value="UDP_invert_4-6DH_SDR_e"/>
    <property type="match status" value="1"/>
</dbReference>
<dbReference type="PANTHER" id="PTHR43318">
    <property type="entry name" value="UDP-N-ACETYLGLUCOSAMINE 4,6-DEHYDRATASE"/>
    <property type="match status" value="1"/>
</dbReference>
<dbReference type="InterPro" id="IPR036291">
    <property type="entry name" value="NAD(P)-bd_dom_sf"/>
</dbReference>
<feature type="domain" description="Polysaccharide biosynthesis protein CapD-like" evidence="2">
    <location>
        <begin position="153"/>
        <end position="436"/>
    </location>
</feature>
<organism evidence="3 4">
    <name type="scientific">Fodinisporobacter ferrooxydans</name>
    <dbReference type="NCBI Taxonomy" id="2901836"/>
    <lineage>
        <taxon>Bacteria</taxon>
        <taxon>Bacillati</taxon>
        <taxon>Bacillota</taxon>
        <taxon>Bacilli</taxon>
        <taxon>Bacillales</taxon>
        <taxon>Alicyclobacillaceae</taxon>
        <taxon>Fodinisporobacter</taxon>
    </lineage>
</organism>
<evidence type="ECO:0000256" key="1">
    <source>
        <dbReference type="ARBA" id="ARBA00007430"/>
    </source>
</evidence>
<reference evidence="3" key="1">
    <citation type="submission" date="2021-12" db="EMBL/GenBank/DDBJ databases">
        <title>Alicyclobacillaceae gen. nov., sp. nov., isolated from chalcocite enrichment system.</title>
        <authorList>
            <person name="Jiang Z."/>
        </authorList>
    </citation>
    <scope>NUCLEOTIDE SEQUENCE</scope>
    <source>
        <strain evidence="3">MYW30-H2</strain>
    </source>
</reference>
<dbReference type="EMBL" id="CP089291">
    <property type="protein sequence ID" value="UOF88969.1"/>
    <property type="molecule type" value="Genomic_DNA"/>
</dbReference>
<dbReference type="InterPro" id="IPR003869">
    <property type="entry name" value="Polysac_CapD-like"/>
</dbReference>
<keyword evidence="4" id="KW-1185">Reference proteome</keyword>
<dbReference type="PANTHER" id="PTHR43318:SF1">
    <property type="entry name" value="POLYSACCHARIDE BIOSYNTHESIS PROTEIN EPSC-RELATED"/>
    <property type="match status" value="1"/>
</dbReference>
<sequence>MYKNDQMQPKQHKILIVGAGDAGVLVAKELQNTKSRMTPVAFVDDDPAKHHRSVFGLPIVGGCGQIIEVVQNLNIDTIVVAIPSASREKISNILNICYQTSATVKILPSVSEWIVGKNTTELIREVSMEDLLGREPIQVNLTEVSGYIAGQTVLVTGAGGSIGSEICRQIAHLAPNTLLLLGHGETSIFQIDLELRNAFPNLSIIPIIADIQNLSAIRQVFHAYGPNVVFHAAAHKHVTLMEMNPLEAIKNNVLGTRNVAQCAHETKGSHFVMISSDKAVNPTSVMGATKRLAELVIQSYNERSETKFSAVRFGNVLGSRGSVIPVFKQQIQKGGPVTVTHPEMVRYFMTIKEAVQLVIQAGALAKGGEIFILDMGRPVKIVDLAKDLIRLSGFRPDIDIPISFTGIRPGEKLFEELLTNEEGISATKHNTIFVSKPSGYCKESTSEFISIFESLSENTYSRKTPEEIKQLIFLYVPELYQTAGSALFDITHTLSM</sequence>
<dbReference type="Pfam" id="PF02719">
    <property type="entry name" value="Polysacc_synt_2"/>
    <property type="match status" value="1"/>
</dbReference>
<name>A0ABY4CG31_9BACL</name>
<evidence type="ECO:0000313" key="4">
    <source>
        <dbReference type="Proteomes" id="UP000830167"/>
    </source>
</evidence>
<dbReference type="RefSeq" id="WP_347435650.1">
    <property type="nucleotide sequence ID" value="NZ_CP089291.1"/>
</dbReference>
<evidence type="ECO:0000259" key="2">
    <source>
        <dbReference type="Pfam" id="PF02719"/>
    </source>
</evidence>
<evidence type="ECO:0000313" key="3">
    <source>
        <dbReference type="EMBL" id="UOF88969.1"/>
    </source>
</evidence>
<proteinExistence type="inferred from homology"/>